<dbReference type="EMBL" id="CM055113">
    <property type="protein sequence ID" value="KAJ7515601.1"/>
    <property type="molecule type" value="Genomic_DNA"/>
</dbReference>
<proteinExistence type="predicted"/>
<evidence type="ECO:0000313" key="1">
    <source>
        <dbReference type="EMBL" id="KAJ7515601.1"/>
    </source>
</evidence>
<protein>
    <submittedName>
        <fullName evidence="1">Uncharacterized protein</fullName>
    </submittedName>
</protein>
<sequence>MTLVGRRLTAEAFRWGRAASGAVQRAMDPPSSWSLRVEAPSKRQVSKNGMHWVFLGCPGVGKGTYASRLASLLSIPHIAMGDLVRQELSQPSEASKKLIYAMSQGKLLPDQVVVSLLSTRLEKGALEGEKGFILDGFPRNTTQAEILEQVTEIDLVVNLKLREDVVISKCLGRRICSQCKGNFNVANIDVEGSDGGPRISMPPLLPPPSCATKMTIRADDTEEVVRERLRIYAEESKPVEDFYRLRGNLFDFEVAGGIPETWPRLLDALNLSEKDCTHQKVSV</sequence>
<gene>
    <name evidence="1" type="ORF">O6H91_22G019800</name>
</gene>
<evidence type="ECO:0000313" key="2">
    <source>
        <dbReference type="Proteomes" id="UP001162992"/>
    </source>
</evidence>
<keyword evidence="2" id="KW-1185">Reference proteome</keyword>
<organism evidence="1 2">
    <name type="scientific">Diphasiastrum complanatum</name>
    <name type="common">Issler's clubmoss</name>
    <name type="synonym">Lycopodium complanatum</name>
    <dbReference type="NCBI Taxonomy" id="34168"/>
    <lineage>
        <taxon>Eukaryota</taxon>
        <taxon>Viridiplantae</taxon>
        <taxon>Streptophyta</taxon>
        <taxon>Embryophyta</taxon>
        <taxon>Tracheophyta</taxon>
        <taxon>Lycopodiopsida</taxon>
        <taxon>Lycopodiales</taxon>
        <taxon>Lycopodiaceae</taxon>
        <taxon>Lycopodioideae</taxon>
        <taxon>Diphasiastrum</taxon>
    </lineage>
</organism>
<reference evidence="2" key="1">
    <citation type="journal article" date="2024" name="Proc. Natl. Acad. Sci. U.S.A.">
        <title>Extraordinary preservation of gene collinearity over three hundred million years revealed in homosporous lycophytes.</title>
        <authorList>
            <person name="Li C."/>
            <person name="Wickell D."/>
            <person name="Kuo L.Y."/>
            <person name="Chen X."/>
            <person name="Nie B."/>
            <person name="Liao X."/>
            <person name="Peng D."/>
            <person name="Ji J."/>
            <person name="Jenkins J."/>
            <person name="Williams M."/>
            <person name="Shu S."/>
            <person name="Plott C."/>
            <person name="Barry K."/>
            <person name="Rajasekar S."/>
            <person name="Grimwood J."/>
            <person name="Han X."/>
            <person name="Sun S."/>
            <person name="Hou Z."/>
            <person name="He W."/>
            <person name="Dai G."/>
            <person name="Sun C."/>
            <person name="Schmutz J."/>
            <person name="Leebens-Mack J.H."/>
            <person name="Li F.W."/>
            <person name="Wang L."/>
        </authorList>
    </citation>
    <scope>NUCLEOTIDE SEQUENCE [LARGE SCALE GENOMIC DNA]</scope>
    <source>
        <strain evidence="2">cv. PW_Plant_1</strain>
    </source>
</reference>
<dbReference type="Proteomes" id="UP001162992">
    <property type="component" value="Chromosome 22"/>
</dbReference>
<comment type="caution">
    <text evidence="1">The sequence shown here is derived from an EMBL/GenBank/DDBJ whole genome shotgun (WGS) entry which is preliminary data.</text>
</comment>
<name>A0ACC2ADQ8_DIPCM</name>
<accession>A0ACC2ADQ8</accession>